<dbReference type="SUPFAM" id="SSF52821">
    <property type="entry name" value="Rhodanese/Cell cycle control phosphatase"/>
    <property type="match status" value="1"/>
</dbReference>
<dbReference type="EMBL" id="CP002159">
    <property type="protein sequence ID" value="ADL54362.1"/>
    <property type="molecule type" value="Genomic_DNA"/>
</dbReference>
<dbReference type="CDD" id="cd00158">
    <property type="entry name" value="RHOD"/>
    <property type="match status" value="1"/>
</dbReference>
<dbReference type="KEGG" id="gca:Galf_0317"/>
<dbReference type="SMART" id="SM00450">
    <property type="entry name" value="RHOD"/>
    <property type="match status" value="1"/>
</dbReference>
<feature type="signal peptide" evidence="1">
    <location>
        <begin position="1"/>
        <end position="27"/>
    </location>
</feature>
<dbReference type="PANTHER" id="PTHR45431:SF3">
    <property type="entry name" value="RHODANESE-LIKE DOMAIN-CONTAINING PROTEIN 15, CHLOROPLASTIC"/>
    <property type="match status" value="1"/>
</dbReference>
<dbReference type="InterPro" id="IPR001763">
    <property type="entry name" value="Rhodanese-like_dom"/>
</dbReference>
<dbReference type="InterPro" id="IPR052367">
    <property type="entry name" value="Thiosulfate_ST/Rhodanese-like"/>
</dbReference>
<sequence precursor="true">MKLTTKKISLTLATLLLVMLGAQRLQATTDVDIDVTQAHTMNRQGALLLDVREPSEYTEVHAPNATLIPLGQLGARLDEIASYKDKPIIVMCRSGRRSAKAVHLLQEAGYSHVSNIAGGILAWEKSELKVVRPN</sequence>
<dbReference type="eggNOG" id="COG0607">
    <property type="taxonomic scope" value="Bacteria"/>
</dbReference>
<name>D9SJL3_GALCS</name>
<keyword evidence="1" id="KW-0732">Signal</keyword>
<keyword evidence="4" id="KW-1185">Reference proteome</keyword>
<dbReference type="RefSeq" id="WP_013292305.1">
    <property type="nucleotide sequence ID" value="NC_014394.1"/>
</dbReference>
<reference evidence="3 4" key="1">
    <citation type="submission" date="2010-08" db="EMBL/GenBank/DDBJ databases">
        <title>Complete sequence of Gallionella capsiferriformans ES-2.</title>
        <authorList>
            <consortium name="US DOE Joint Genome Institute"/>
            <person name="Lucas S."/>
            <person name="Copeland A."/>
            <person name="Lapidus A."/>
            <person name="Cheng J.-F."/>
            <person name="Bruce D."/>
            <person name="Goodwin L."/>
            <person name="Pitluck S."/>
            <person name="Chertkov O."/>
            <person name="Davenport K.W."/>
            <person name="Detter J.C."/>
            <person name="Han C."/>
            <person name="Tapia R."/>
            <person name="Land M."/>
            <person name="Hauser L."/>
            <person name="Chang Y.-J."/>
            <person name="Jeffries C."/>
            <person name="Kyrpides N."/>
            <person name="Ivanova N."/>
            <person name="Mikhailova N."/>
            <person name="Shelobolina E.S."/>
            <person name="Picardal F."/>
            <person name="Roden E."/>
            <person name="Emerson D."/>
            <person name="Woyke T."/>
        </authorList>
    </citation>
    <scope>NUCLEOTIDE SEQUENCE [LARGE SCALE GENOMIC DNA]</scope>
    <source>
        <strain evidence="3 4">ES-2</strain>
    </source>
</reference>
<organism evidence="3 4">
    <name type="scientific">Gallionella capsiferriformans (strain ES-2)</name>
    <name type="common">Gallionella ferruginea capsiferriformans (strain ES-2)</name>
    <dbReference type="NCBI Taxonomy" id="395494"/>
    <lineage>
        <taxon>Bacteria</taxon>
        <taxon>Pseudomonadati</taxon>
        <taxon>Pseudomonadota</taxon>
        <taxon>Betaproteobacteria</taxon>
        <taxon>Nitrosomonadales</taxon>
        <taxon>Gallionellaceae</taxon>
        <taxon>Gallionella</taxon>
    </lineage>
</organism>
<dbReference type="Gene3D" id="3.40.250.10">
    <property type="entry name" value="Rhodanese-like domain"/>
    <property type="match status" value="1"/>
</dbReference>
<evidence type="ECO:0000256" key="1">
    <source>
        <dbReference type="SAM" id="SignalP"/>
    </source>
</evidence>
<dbReference type="AlphaFoldDB" id="D9SJL3"/>
<feature type="chain" id="PRO_5003128258" evidence="1">
    <location>
        <begin position="28"/>
        <end position="134"/>
    </location>
</feature>
<dbReference type="STRING" id="395494.Galf_0317"/>
<dbReference type="InterPro" id="IPR036873">
    <property type="entry name" value="Rhodanese-like_dom_sf"/>
</dbReference>
<proteinExistence type="predicted"/>
<dbReference type="HOGENOM" id="CLU_089574_1_5_4"/>
<dbReference type="Proteomes" id="UP000001235">
    <property type="component" value="Chromosome"/>
</dbReference>
<feature type="domain" description="Rhodanese" evidence="2">
    <location>
        <begin position="42"/>
        <end position="132"/>
    </location>
</feature>
<evidence type="ECO:0000259" key="2">
    <source>
        <dbReference type="PROSITE" id="PS50206"/>
    </source>
</evidence>
<evidence type="ECO:0000313" key="4">
    <source>
        <dbReference type="Proteomes" id="UP000001235"/>
    </source>
</evidence>
<accession>D9SJL3</accession>
<dbReference type="PANTHER" id="PTHR45431">
    <property type="entry name" value="RHODANESE-LIKE DOMAIN-CONTAINING PROTEIN 15, CHLOROPLASTIC"/>
    <property type="match status" value="1"/>
</dbReference>
<dbReference type="OrthoDB" id="1445766at2"/>
<evidence type="ECO:0000313" key="3">
    <source>
        <dbReference type="EMBL" id="ADL54362.1"/>
    </source>
</evidence>
<dbReference type="PROSITE" id="PS50206">
    <property type="entry name" value="RHODANESE_3"/>
    <property type="match status" value="1"/>
</dbReference>
<gene>
    <name evidence="3" type="ordered locus">Galf_0317</name>
</gene>
<dbReference type="Pfam" id="PF00581">
    <property type="entry name" value="Rhodanese"/>
    <property type="match status" value="1"/>
</dbReference>
<protein>
    <submittedName>
        <fullName evidence="3">Rhodanese domain protein</fullName>
    </submittedName>
</protein>